<dbReference type="GO" id="GO:0016020">
    <property type="term" value="C:membrane"/>
    <property type="evidence" value="ECO:0007669"/>
    <property type="project" value="UniProtKB-SubCell"/>
</dbReference>
<evidence type="ECO:0000256" key="3">
    <source>
        <dbReference type="ARBA" id="ARBA00022448"/>
    </source>
</evidence>
<dbReference type="Pfam" id="PF00909">
    <property type="entry name" value="Ammonium_transp"/>
    <property type="match status" value="1"/>
</dbReference>
<keyword evidence="5 9" id="KW-1133">Transmembrane helix</keyword>
<dbReference type="AlphaFoldDB" id="A0A7S1WUA9"/>
<dbReference type="GO" id="GO:0097272">
    <property type="term" value="P:ammonium homeostasis"/>
    <property type="evidence" value="ECO:0007669"/>
    <property type="project" value="TreeGrafter"/>
</dbReference>
<protein>
    <recommendedName>
        <fullName evidence="10">Ammonium transporter AmtB-like domain-containing protein</fullName>
    </recommendedName>
</protein>
<comment type="similarity">
    <text evidence="2">Belongs to the ammonia transporter channel (TC 1.A.11.2) family.</text>
</comment>
<feature type="transmembrane region" description="Helical" evidence="9">
    <location>
        <begin position="149"/>
        <end position="172"/>
    </location>
</feature>
<evidence type="ECO:0000256" key="8">
    <source>
        <dbReference type="SAM" id="MobiDB-lite"/>
    </source>
</evidence>
<evidence type="ECO:0000256" key="1">
    <source>
        <dbReference type="ARBA" id="ARBA00004141"/>
    </source>
</evidence>
<feature type="compositionally biased region" description="Low complexity" evidence="8">
    <location>
        <begin position="408"/>
        <end position="422"/>
    </location>
</feature>
<dbReference type="PANTHER" id="PTHR11730:SF6">
    <property type="entry name" value="AMMONIUM TRANSPORTER"/>
    <property type="match status" value="1"/>
</dbReference>
<dbReference type="EMBL" id="HBGE01106884">
    <property type="protein sequence ID" value="CAD9186972.1"/>
    <property type="molecule type" value="Transcribed_RNA"/>
</dbReference>
<evidence type="ECO:0000256" key="2">
    <source>
        <dbReference type="ARBA" id="ARBA00005887"/>
    </source>
</evidence>
<evidence type="ECO:0000259" key="10">
    <source>
        <dbReference type="Pfam" id="PF00909"/>
    </source>
</evidence>
<dbReference type="InterPro" id="IPR029020">
    <property type="entry name" value="Ammonium/urea_transptr"/>
</dbReference>
<feature type="region of interest" description="Disordered" evidence="8">
    <location>
        <begin position="351"/>
        <end position="430"/>
    </location>
</feature>
<evidence type="ECO:0000256" key="9">
    <source>
        <dbReference type="SAM" id="Phobius"/>
    </source>
</evidence>
<keyword evidence="7" id="KW-0924">Ammonia transport</keyword>
<evidence type="ECO:0000256" key="6">
    <source>
        <dbReference type="ARBA" id="ARBA00023136"/>
    </source>
</evidence>
<dbReference type="PANTHER" id="PTHR11730">
    <property type="entry name" value="AMMONIUM TRANSPORTER"/>
    <property type="match status" value="1"/>
</dbReference>
<keyword evidence="6 9" id="KW-0472">Membrane</keyword>
<sequence length="478" mass="50946">MDHAGSAAASMMAWNTTLAASAGGLGSAFYCYLFRRNLDITHMCNGVISGLVSVTAGCDVATEAVACLVGLAAGMVVYPWSNNLLQCLKMDDPVCAIAVHAFCGLFGVLAAGFSQPPCAHLESLGGGQAEQARFCLPGHDWRLQLAAQAWGAFTLIWWTVSISLVLWSAFALSEVTRSLEAIQLQQVDRHLQKLLPERTVEELCSDEASELDELQPGCVASCSQAVRRALKDHGFNGDTFDQPEDIPSLRTKLRRFKEQHVDTALEVEHFPLMHGVAKLVRCIPVVRSMMIVRLRVSPKSELSGLGHANGGGGHILKALQMALSMQQEDNKSAVKLERQVRELAQIVQSQDSLLQAVTRPRETNTAGSDRGRSSHCGSRASHCSGRAPGRSAASTASNFDPGAGRGGETPSSSTWSEPSEGSDPFPAINGDALQGIAEQVARAMAVEREVIAALLAQQSSAAAPNHENEAHQVACGTI</sequence>
<name>A0A7S1WUA9_ALECA</name>
<comment type="subcellular location">
    <subcellularLocation>
        <location evidence="1">Membrane</location>
        <topology evidence="1">Multi-pass membrane protein</topology>
    </subcellularLocation>
</comment>
<feature type="transmembrane region" description="Helical" evidence="9">
    <location>
        <begin position="12"/>
        <end position="33"/>
    </location>
</feature>
<organism evidence="11">
    <name type="scientific">Alexandrium catenella</name>
    <name type="common">Red tide dinoflagellate</name>
    <name type="synonym">Gonyaulax catenella</name>
    <dbReference type="NCBI Taxonomy" id="2925"/>
    <lineage>
        <taxon>Eukaryota</taxon>
        <taxon>Sar</taxon>
        <taxon>Alveolata</taxon>
        <taxon>Dinophyceae</taxon>
        <taxon>Gonyaulacales</taxon>
        <taxon>Pyrocystaceae</taxon>
        <taxon>Alexandrium</taxon>
    </lineage>
</organism>
<evidence type="ECO:0000313" key="11">
    <source>
        <dbReference type="EMBL" id="CAD9186972.1"/>
    </source>
</evidence>
<gene>
    <name evidence="11" type="ORF">ACAT0790_LOCUS63746</name>
</gene>
<dbReference type="GO" id="GO:0008519">
    <property type="term" value="F:ammonium channel activity"/>
    <property type="evidence" value="ECO:0007669"/>
    <property type="project" value="InterPro"/>
</dbReference>
<evidence type="ECO:0000256" key="5">
    <source>
        <dbReference type="ARBA" id="ARBA00022989"/>
    </source>
</evidence>
<keyword evidence="3" id="KW-0813">Transport</keyword>
<dbReference type="Gene3D" id="1.10.3430.10">
    <property type="entry name" value="Ammonium transporter AmtB like domains"/>
    <property type="match status" value="1"/>
</dbReference>
<evidence type="ECO:0000256" key="4">
    <source>
        <dbReference type="ARBA" id="ARBA00022692"/>
    </source>
</evidence>
<feature type="domain" description="Ammonium transporter AmtB-like" evidence="10">
    <location>
        <begin position="7"/>
        <end position="169"/>
    </location>
</feature>
<evidence type="ECO:0000256" key="7">
    <source>
        <dbReference type="ARBA" id="ARBA00023177"/>
    </source>
</evidence>
<reference evidence="11" key="1">
    <citation type="submission" date="2021-01" db="EMBL/GenBank/DDBJ databases">
        <authorList>
            <person name="Corre E."/>
            <person name="Pelletier E."/>
            <person name="Niang G."/>
            <person name="Scheremetjew M."/>
            <person name="Finn R."/>
            <person name="Kale V."/>
            <person name="Holt S."/>
            <person name="Cochrane G."/>
            <person name="Meng A."/>
            <person name="Brown T."/>
            <person name="Cohen L."/>
        </authorList>
    </citation>
    <scope>NUCLEOTIDE SEQUENCE</scope>
    <source>
        <strain evidence="11">OF101</strain>
    </source>
</reference>
<dbReference type="SUPFAM" id="SSF111352">
    <property type="entry name" value="Ammonium transporter"/>
    <property type="match status" value="1"/>
</dbReference>
<keyword evidence="4 9" id="KW-0812">Transmembrane</keyword>
<proteinExistence type="inferred from homology"/>
<accession>A0A7S1WUA9</accession>
<dbReference type="InterPro" id="IPR024041">
    <property type="entry name" value="NH4_transpt_AmtB-like_dom"/>
</dbReference>